<accession>A0A4Y1RD22</accession>
<protein>
    <submittedName>
        <fullName evidence="1">Uncharacterized protein</fullName>
    </submittedName>
</protein>
<sequence length="61" mass="6967">MAATTNPKHDFSCPLWKMCRALPRVLATTSFHSWVVTPPSLLRMLVFFGFGKCFPNSFTHH</sequence>
<dbReference type="EMBL" id="AP019300">
    <property type="protein sequence ID" value="BBH01943.1"/>
    <property type="molecule type" value="Genomic_DNA"/>
</dbReference>
<name>A0A4Y1RD22_PRUDU</name>
<evidence type="ECO:0000313" key="1">
    <source>
        <dbReference type="EMBL" id="BBH01943.1"/>
    </source>
</evidence>
<organism evidence="1">
    <name type="scientific">Prunus dulcis</name>
    <name type="common">Almond</name>
    <name type="synonym">Amygdalus dulcis</name>
    <dbReference type="NCBI Taxonomy" id="3755"/>
    <lineage>
        <taxon>Eukaryota</taxon>
        <taxon>Viridiplantae</taxon>
        <taxon>Streptophyta</taxon>
        <taxon>Embryophyta</taxon>
        <taxon>Tracheophyta</taxon>
        <taxon>Spermatophyta</taxon>
        <taxon>Magnoliopsida</taxon>
        <taxon>eudicotyledons</taxon>
        <taxon>Gunneridae</taxon>
        <taxon>Pentapetalae</taxon>
        <taxon>rosids</taxon>
        <taxon>fabids</taxon>
        <taxon>Rosales</taxon>
        <taxon>Rosaceae</taxon>
        <taxon>Amygdaloideae</taxon>
        <taxon>Amygdaleae</taxon>
        <taxon>Prunus</taxon>
    </lineage>
</organism>
<gene>
    <name evidence="1" type="ORF">Prudu_012357</name>
</gene>
<proteinExistence type="predicted"/>
<dbReference type="AlphaFoldDB" id="A0A4Y1RD22"/>
<reference evidence="1" key="1">
    <citation type="journal article" date="2019" name="Science">
        <title>Mutation of a bHLH transcription factor allowed almond domestication.</title>
        <authorList>
            <person name="Sanchez-Perez R."/>
            <person name="Pavan S."/>
            <person name="Mazzeo R."/>
            <person name="Moldovan C."/>
            <person name="Aiese Cigliano R."/>
            <person name="Del Cueto J."/>
            <person name="Ricciardi F."/>
            <person name="Lotti C."/>
            <person name="Ricciardi L."/>
            <person name="Dicenta F."/>
            <person name="Lopez-Marques R.L."/>
            <person name="Lindberg Moller B."/>
        </authorList>
    </citation>
    <scope>NUCLEOTIDE SEQUENCE</scope>
</reference>